<name>A0A6A5WXB6_9PLEO</name>
<evidence type="ECO:0000313" key="2">
    <source>
        <dbReference type="EMBL" id="KAF2006342.1"/>
    </source>
</evidence>
<evidence type="ECO:0000256" key="1">
    <source>
        <dbReference type="SAM" id="MobiDB-lite"/>
    </source>
</evidence>
<feature type="region of interest" description="Disordered" evidence="1">
    <location>
        <begin position="1"/>
        <end position="197"/>
    </location>
</feature>
<reference evidence="2" key="1">
    <citation type="journal article" date="2020" name="Stud. Mycol.">
        <title>101 Dothideomycetes genomes: a test case for predicting lifestyles and emergence of pathogens.</title>
        <authorList>
            <person name="Haridas S."/>
            <person name="Albert R."/>
            <person name="Binder M."/>
            <person name="Bloem J."/>
            <person name="Labutti K."/>
            <person name="Salamov A."/>
            <person name="Andreopoulos B."/>
            <person name="Baker S."/>
            <person name="Barry K."/>
            <person name="Bills G."/>
            <person name="Bluhm B."/>
            <person name="Cannon C."/>
            <person name="Castanera R."/>
            <person name="Culley D."/>
            <person name="Daum C."/>
            <person name="Ezra D."/>
            <person name="Gonzalez J."/>
            <person name="Henrissat B."/>
            <person name="Kuo A."/>
            <person name="Liang C."/>
            <person name="Lipzen A."/>
            <person name="Lutzoni F."/>
            <person name="Magnuson J."/>
            <person name="Mondo S."/>
            <person name="Nolan M."/>
            <person name="Ohm R."/>
            <person name="Pangilinan J."/>
            <person name="Park H.-J."/>
            <person name="Ramirez L."/>
            <person name="Alfaro M."/>
            <person name="Sun H."/>
            <person name="Tritt A."/>
            <person name="Yoshinaga Y."/>
            <person name="Zwiers L.-H."/>
            <person name="Turgeon B."/>
            <person name="Goodwin S."/>
            <person name="Spatafora J."/>
            <person name="Crous P."/>
            <person name="Grigoriev I."/>
        </authorList>
    </citation>
    <scope>NUCLEOTIDE SEQUENCE</scope>
    <source>
        <strain evidence="2">CBS 123094</strain>
    </source>
</reference>
<organism evidence="2 3">
    <name type="scientific">Amniculicola lignicola CBS 123094</name>
    <dbReference type="NCBI Taxonomy" id="1392246"/>
    <lineage>
        <taxon>Eukaryota</taxon>
        <taxon>Fungi</taxon>
        <taxon>Dikarya</taxon>
        <taxon>Ascomycota</taxon>
        <taxon>Pezizomycotina</taxon>
        <taxon>Dothideomycetes</taxon>
        <taxon>Pleosporomycetidae</taxon>
        <taxon>Pleosporales</taxon>
        <taxon>Amniculicolaceae</taxon>
        <taxon>Amniculicola</taxon>
    </lineage>
</organism>
<feature type="compositionally biased region" description="Polar residues" evidence="1">
    <location>
        <begin position="171"/>
        <end position="191"/>
    </location>
</feature>
<feature type="compositionally biased region" description="Low complexity" evidence="1">
    <location>
        <begin position="116"/>
        <end position="128"/>
    </location>
</feature>
<feature type="compositionally biased region" description="Basic residues" evidence="1">
    <location>
        <begin position="94"/>
        <end position="108"/>
    </location>
</feature>
<dbReference type="Proteomes" id="UP000799779">
    <property type="component" value="Unassembled WGS sequence"/>
</dbReference>
<dbReference type="AlphaFoldDB" id="A0A6A5WXB6"/>
<evidence type="ECO:0000313" key="3">
    <source>
        <dbReference type="Proteomes" id="UP000799779"/>
    </source>
</evidence>
<accession>A0A6A5WXB6</accession>
<protein>
    <submittedName>
        <fullName evidence="2">Uncharacterized protein</fullName>
    </submittedName>
</protein>
<feature type="compositionally biased region" description="Polar residues" evidence="1">
    <location>
        <begin position="1"/>
        <end position="24"/>
    </location>
</feature>
<sequence>MASNEQRAVSEGSPSSQASNNPSIPLNAVPHPYSDAALGSQQPPPAAGSYLDPVDSKSANTQDRPCVPPDLGPDVEVHPYPFAVSQPDTAVRNHGGRRSRNRQRRGGKGRPQAPHGGMPQYPAPGAGPASPPQTTIGATQHKGTVPYTPYWASPPRKPSAQTAGADDSPYEKSTGQGWAQQQQGKFNQKNAHQGPIFNPHVAPYPPLGPYGGFYSNLSYQGSVPNHVASTQVPNPYGSHYPSNPASLQLPNSTLGYGLGPMPDPFQNMPRQQIPYPPSTTNQALSWAVRKYAADQEAAQLLGRALGADLSGGGTSKKTALRADAPEFVPGAYGHETKGKGKIDWNFW</sequence>
<feature type="compositionally biased region" description="Polar residues" evidence="1">
    <location>
        <begin position="133"/>
        <end position="142"/>
    </location>
</feature>
<dbReference type="EMBL" id="ML977560">
    <property type="protein sequence ID" value="KAF2006342.1"/>
    <property type="molecule type" value="Genomic_DNA"/>
</dbReference>
<keyword evidence="3" id="KW-1185">Reference proteome</keyword>
<gene>
    <name evidence="2" type="ORF">P154DRAFT_530013</name>
</gene>
<proteinExistence type="predicted"/>